<dbReference type="Proteomes" id="UP000317093">
    <property type="component" value="Chromosome"/>
</dbReference>
<evidence type="ECO:0000313" key="2">
    <source>
        <dbReference type="Proteomes" id="UP000317093"/>
    </source>
</evidence>
<dbReference type="KEGG" id="knv:Pan216_49850"/>
<dbReference type="RefSeq" id="WP_145262047.1">
    <property type="nucleotide sequence ID" value="NZ_CP036279.1"/>
</dbReference>
<name>A0A518BAT9_9BACT</name>
<proteinExistence type="predicted"/>
<organism evidence="1 2">
    <name type="scientific">Kolteria novifilia</name>
    <dbReference type="NCBI Taxonomy" id="2527975"/>
    <lineage>
        <taxon>Bacteria</taxon>
        <taxon>Pseudomonadati</taxon>
        <taxon>Planctomycetota</taxon>
        <taxon>Planctomycetia</taxon>
        <taxon>Kolteriales</taxon>
        <taxon>Kolteriaceae</taxon>
        <taxon>Kolteria</taxon>
    </lineage>
</organism>
<sequence length="481" mass="55306">MAEHESEHAPYETYRGLPPLGGVCAMEEATAPGLSVDESVGRLKRFHYALKRLHRIFVSRLTAEPIYELKLSYSHHGHLCAEHVSSLRRRVGEMREPPLGLEDVPDGNLELYFDEIQSAPNTEELVMGLYGQAIPALAEALRRYRRETHPVADAPSVRLCRFALLELEDMVAFGERALASLVDDEARLAMAPWLATLKEMLSAAGGLDGTEPVAESLVERWHSKTPYVFDPIPQRDERFVDPYNAGVNPEAFLYDEAYPARVRTLMMYYKRIRELDVPEMMASVIEQTPDKPWDYYAEMTRQLWDEARHSMMGEIGFASLGIDWRKIPINFTWSLNINTQLKPIERHAVLFFIEQGLMPKTGKRFEWEVAFASGDPLSATFQDFDWADEVLHSQIGRRWYVTQMGTLNDAIDYGDRCWTQVVSDWKGYVERGLTEHRNWWPELYREACERWGTSPDPEIMNYATTYESQRADLKEIPQASG</sequence>
<protein>
    <recommendedName>
        <fullName evidence="3">DUF455 family protein</fullName>
    </recommendedName>
</protein>
<evidence type="ECO:0000313" key="1">
    <source>
        <dbReference type="EMBL" id="QDU64096.1"/>
    </source>
</evidence>
<evidence type="ECO:0008006" key="3">
    <source>
        <dbReference type="Google" id="ProtNLM"/>
    </source>
</evidence>
<dbReference type="OrthoDB" id="1392385at2"/>
<dbReference type="EMBL" id="CP036279">
    <property type="protein sequence ID" value="QDU64096.1"/>
    <property type="molecule type" value="Genomic_DNA"/>
</dbReference>
<gene>
    <name evidence="1" type="ORF">Pan216_49850</name>
</gene>
<reference evidence="1 2" key="1">
    <citation type="submission" date="2019-02" db="EMBL/GenBank/DDBJ databases">
        <title>Deep-cultivation of Planctomycetes and their phenomic and genomic characterization uncovers novel biology.</title>
        <authorList>
            <person name="Wiegand S."/>
            <person name="Jogler M."/>
            <person name="Boedeker C."/>
            <person name="Pinto D."/>
            <person name="Vollmers J."/>
            <person name="Rivas-Marin E."/>
            <person name="Kohn T."/>
            <person name="Peeters S.H."/>
            <person name="Heuer A."/>
            <person name="Rast P."/>
            <person name="Oberbeckmann S."/>
            <person name="Bunk B."/>
            <person name="Jeske O."/>
            <person name="Meyerdierks A."/>
            <person name="Storesund J.E."/>
            <person name="Kallscheuer N."/>
            <person name="Luecker S."/>
            <person name="Lage O.M."/>
            <person name="Pohl T."/>
            <person name="Merkel B.J."/>
            <person name="Hornburger P."/>
            <person name="Mueller R.-W."/>
            <person name="Bruemmer F."/>
            <person name="Labrenz M."/>
            <person name="Spormann A.M."/>
            <person name="Op den Camp H."/>
            <person name="Overmann J."/>
            <person name="Amann R."/>
            <person name="Jetten M.S.M."/>
            <person name="Mascher T."/>
            <person name="Medema M.H."/>
            <person name="Devos D.P."/>
            <person name="Kaster A.-K."/>
            <person name="Ovreas L."/>
            <person name="Rohde M."/>
            <person name="Galperin M.Y."/>
            <person name="Jogler C."/>
        </authorList>
    </citation>
    <scope>NUCLEOTIDE SEQUENCE [LARGE SCALE GENOMIC DNA]</scope>
    <source>
        <strain evidence="1 2">Pan216</strain>
    </source>
</reference>
<dbReference type="AlphaFoldDB" id="A0A518BAT9"/>
<keyword evidence="2" id="KW-1185">Reference proteome</keyword>
<accession>A0A518BAT9</accession>